<reference evidence="10 11" key="1">
    <citation type="journal article" date="2015" name="J. Biotechnol.">
        <title>Complete genome sequence of Paenibacillus beijingensis 7188(T) (=DSM 24997(T)), a novel rhizobacterium from jujube garden soil.</title>
        <authorList>
            <person name="Kwak Y."/>
            <person name="Shin J.H."/>
        </authorList>
    </citation>
    <scope>NUCLEOTIDE SEQUENCE [LARGE SCALE GENOMIC DNA]</scope>
    <source>
        <strain evidence="10 11">DSM 24997</strain>
    </source>
</reference>
<dbReference type="Gene3D" id="3.30.565.10">
    <property type="entry name" value="Histidine kinase-like ATPase, C-terminal domain"/>
    <property type="match status" value="1"/>
</dbReference>
<feature type="transmembrane region" description="Helical" evidence="8">
    <location>
        <begin position="141"/>
        <end position="160"/>
    </location>
</feature>
<evidence type="ECO:0000256" key="7">
    <source>
        <dbReference type="ARBA" id="ARBA00023012"/>
    </source>
</evidence>
<sequence length="737" mass="82918">MGAKRITTLGKQRGQGHPNGWLFVFRLTGMFMFGLIAVLFVSKIPSYYVYLKETCLMTACEYAAITPLPRQVVEKAGLTETGFALLYTGITLGFFLIYFAVAALILAKRPREPISIIASLALMSLVTPTFIGMQWRWYEGLVAVIDGLTMVSFILFLLWFPNGKFVRPWVTYPTIGLLAIRLISSCFPNQPWGIEQWPMWCNFLWFALQYGILLYNQYYRFRYAAVAVEKQQTKWVFYGIMLSLTGVFLLSFLPVFFQSDFYEIRDPVWMFLLDLGVMLCTLPIPVTLGISVMRKRLWDIDPIVNRTLVYFLLSTLIIALYTLIVWYLSVLFHSEHYRFYSLFAAGVVAVVFAPLKEKLQRMVNQMLYGKKEDPYTALLQLGIRLKETLNPVESLDIVVQTVIDSLRIPYAGIGLIQNGETVLVAGERKENDQGEFSIELSSGGTALGWLYMGARSPGESFTEADRKLIDAIARQAGIVVRSVKQAMDIQLLLENLRESKEALIFAREEERREMRRNLHDDIAPRLAAMRLTASVASDWIRKDPEKAMEILTKFKADISETVDEIRGIVYDLRPHALDELGLVGAVRQRVEQLRDMQAVNGITDVDLLDIRLDAPDQLPNLPAAVEVGAYRIASEALVNVVKHADASSCVIRIALDECDLVIETTDNGIGLSGFYANRAGKQGIGLTSIRERALELGGSCVIESFENGRGTKITARLPIKPLLDHGEGHVHVKSISS</sequence>
<evidence type="ECO:0000256" key="8">
    <source>
        <dbReference type="SAM" id="Phobius"/>
    </source>
</evidence>
<reference evidence="11" key="2">
    <citation type="submission" date="2015-03" db="EMBL/GenBank/DDBJ databases">
        <title>Genome sequence of Paenibacillus beijingensis strain DSM 24997T.</title>
        <authorList>
            <person name="Kwak Y."/>
            <person name="Shin J.-H."/>
        </authorList>
    </citation>
    <scope>NUCLEOTIDE SEQUENCE [LARGE SCALE GENOMIC DNA]</scope>
    <source>
        <strain evidence="11">DSM 24997</strain>
    </source>
</reference>
<gene>
    <name evidence="10" type="ORF">VN24_09935</name>
</gene>
<dbReference type="HOGENOM" id="CLU_021898_1_0_9"/>
<feature type="transmembrane region" description="Helical" evidence="8">
    <location>
        <begin position="172"/>
        <end position="191"/>
    </location>
</feature>
<dbReference type="SUPFAM" id="SSF55781">
    <property type="entry name" value="GAF domain-like"/>
    <property type="match status" value="1"/>
</dbReference>
<keyword evidence="8" id="KW-0472">Membrane</keyword>
<evidence type="ECO:0000256" key="4">
    <source>
        <dbReference type="ARBA" id="ARBA00022741"/>
    </source>
</evidence>
<feature type="transmembrane region" description="Helical" evidence="8">
    <location>
        <begin position="308"/>
        <end position="331"/>
    </location>
</feature>
<keyword evidence="6" id="KW-0067">ATP-binding</keyword>
<dbReference type="GO" id="GO:0005524">
    <property type="term" value="F:ATP binding"/>
    <property type="evidence" value="ECO:0007669"/>
    <property type="project" value="UniProtKB-KW"/>
</dbReference>
<dbReference type="KEGG" id="pbj:VN24_09935"/>
<dbReference type="PANTHER" id="PTHR24421">
    <property type="entry name" value="NITRATE/NITRITE SENSOR PROTEIN NARX-RELATED"/>
    <property type="match status" value="1"/>
</dbReference>
<dbReference type="InterPro" id="IPR036890">
    <property type="entry name" value="HATPase_C_sf"/>
</dbReference>
<dbReference type="Gene3D" id="3.30.450.40">
    <property type="match status" value="1"/>
</dbReference>
<keyword evidence="7" id="KW-0902">Two-component regulatory system</keyword>
<evidence type="ECO:0000256" key="2">
    <source>
        <dbReference type="ARBA" id="ARBA00012438"/>
    </source>
</evidence>
<dbReference type="InterPro" id="IPR003594">
    <property type="entry name" value="HATPase_dom"/>
</dbReference>
<accession>A0A0D5NIN9</accession>
<feature type="transmembrane region" description="Helical" evidence="8">
    <location>
        <begin position="114"/>
        <end position="135"/>
    </location>
</feature>
<feature type="transmembrane region" description="Helical" evidence="8">
    <location>
        <begin position="269"/>
        <end position="288"/>
    </location>
</feature>
<dbReference type="Pfam" id="PF02518">
    <property type="entry name" value="HATPase_c"/>
    <property type="match status" value="1"/>
</dbReference>
<dbReference type="GO" id="GO:0000155">
    <property type="term" value="F:phosphorelay sensor kinase activity"/>
    <property type="evidence" value="ECO:0007669"/>
    <property type="project" value="InterPro"/>
</dbReference>
<dbReference type="STRING" id="1126833.VN24_09935"/>
<dbReference type="SMART" id="SM00387">
    <property type="entry name" value="HATPase_c"/>
    <property type="match status" value="1"/>
</dbReference>
<dbReference type="Pfam" id="PF07730">
    <property type="entry name" value="HisKA_3"/>
    <property type="match status" value="1"/>
</dbReference>
<keyword evidence="5" id="KW-0418">Kinase</keyword>
<feature type="domain" description="Histidine kinase" evidence="9">
    <location>
        <begin position="517"/>
        <end position="721"/>
    </location>
</feature>
<dbReference type="EC" id="2.7.13.3" evidence="2"/>
<dbReference type="InterPro" id="IPR005467">
    <property type="entry name" value="His_kinase_dom"/>
</dbReference>
<evidence type="ECO:0000256" key="3">
    <source>
        <dbReference type="ARBA" id="ARBA00022679"/>
    </source>
</evidence>
<dbReference type="GO" id="GO:0046983">
    <property type="term" value="F:protein dimerization activity"/>
    <property type="evidence" value="ECO:0007669"/>
    <property type="project" value="InterPro"/>
</dbReference>
<feature type="transmembrane region" description="Helical" evidence="8">
    <location>
        <begin position="197"/>
        <end position="215"/>
    </location>
</feature>
<dbReference type="InterPro" id="IPR011712">
    <property type="entry name" value="Sig_transdc_His_kin_sub3_dim/P"/>
</dbReference>
<dbReference type="InterPro" id="IPR029016">
    <property type="entry name" value="GAF-like_dom_sf"/>
</dbReference>
<dbReference type="RefSeq" id="WP_045670285.1">
    <property type="nucleotide sequence ID" value="NZ_CP011058.1"/>
</dbReference>
<organism evidence="10 11">
    <name type="scientific">Paenibacillus beijingensis</name>
    <dbReference type="NCBI Taxonomy" id="1126833"/>
    <lineage>
        <taxon>Bacteria</taxon>
        <taxon>Bacillati</taxon>
        <taxon>Bacillota</taxon>
        <taxon>Bacilli</taxon>
        <taxon>Bacillales</taxon>
        <taxon>Paenibacillaceae</taxon>
        <taxon>Paenibacillus</taxon>
    </lineage>
</organism>
<dbReference type="Gene3D" id="1.20.5.1930">
    <property type="match status" value="1"/>
</dbReference>
<name>A0A0D5NIN9_9BACL</name>
<keyword evidence="4" id="KW-0547">Nucleotide-binding</keyword>
<evidence type="ECO:0000256" key="5">
    <source>
        <dbReference type="ARBA" id="ARBA00022777"/>
    </source>
</evidence>
<dbReference type="PATRIC" id="fig|1126833.4.peg.2193"/>
<dbReference type="PROSITE" id="PS50109">
    <property type="entry name" value="HIS_KIN"/>
    <property type="match status" value="1"/>
</dbReference>
<keyword evidence="8" id="KW-1133">Transmembrane helix</keyword>
<evidence type="ECO:0000259" key="9">
    <source>
        <dbReference type="PROSITE" id="PS50109"/>
    </source>
</evidence>
<feature type="transmembrane region" description="Helical" evidence="8">
    <location>
        <begin position="21"/>
        <end position="41"/>
    </location>
</feature>
<dbReference type="SUPFAM" id="SSF55874">
    <property type="entry name" value="ATPase domain of HSP90 chaperone/DNA topoisomerase II/histidine kinase"/>
    <property type="match status" value="1"/>
</dbReference>
<dbReference type="GO" id="GO:0016020">
    <property type="term" value="C:membrane"/>
    <property type="evidence" value="ECO:0007669"/>
    <property type="project" value="InterPro"/>
</dbReference>
<evidence type="ECO:0000256" key="1">
    <source>
        <dbReference type="ARBA" id="ARBA00000085"/>
    </source>
</evidence>
<feature type="transmembrane region" description="Helical" evidence="8">
    <location>
        <begin position="235"/>
        <end position="257"/>
    </location>
</feature>
<protein>
    <recommendedName>
        <fullName evidence="2">histidine kinase</fullName>
        <ecNumber evidence="2">2.7.13.3</ecNumber>
    </recommendedName>
</protein>
<dbReference type="CDD" id="cd16917">
    <property type="entry name" value="HATPase_UhpB-NarQ-NarX-like"/>
    <property type="match status" value="1"/>
</dbReference>
<feature type="transmembrane region" description="Helical" evidence="8">
    <location>
        <begin position="337"/>
        <end position="355"/>
    </location>
</feature>
<evidence type="ECO:0000256" key="6">
    <source>
        <dbReference type="ARBA" id="ARBA00022840"/>
    </source>
</evidence>
<dbReference type="EMBL" id="CP011058">
    <property type="protein sequence ID" value="AJY74852.1"/>
    <property type="molecule type" value="Genomic_DNA"/>
</dbReference>
<dbReference type="AlphaFoldDB" id="A0A0D5NIN9"/>
<comment type="catalytic activity">
    <reaction evidence="1">
        <text>ATP + protein L-histidine = ADP + protein N-phospho-L-histidine.</text>
        <dbReference type="EC" id="2.7.13.3"/>
    </reaction>
</comment>
<dbReference type="OrthoDB" id="227596at2"/>
<evidence type="ECO:0000313" key="11">
    <source>
        <dbReference type="Proteomes" id="UP000032633"/>
    </source>
</evidence>
<feature type="transmembrane region" description="Helical" evidence="8">
    <location>
        <begin position="84"/>
        <end position="107"/>
    </location>
</feature>
<keyword evidence="8" id="KW-0812">Transmembrane</keyword>
<keyword evidence="3" id="KW-0808">Transferase</keyword>
<proteinExistence type="predicted"/>
<dbReference type="InterPro" id="IPR050482">
    <property type="entry name" value="Sensor_HK_TwoCompSys"/>
</dbReference>
<keyword evidence="11" id="KW-1185">Reference proteome</keyword>
<evidence type="ECO:0000313" key="10">
    <source>
        <dbReference type="EMBL" id="AJY74852.1"/>
    </source>
</evidence>
<dbReference type="Proteomes" id="UP000032633">
    <property type="component" value="Chromosome"/>
</dbReference>